<dbReference type="OrthoDB" id="10463228at2759"/>
<dbReference type="PANTHER" id="PTHR43344:SF13">
    <property type="entry name" value="PHOSPHATASE RV3661-RELATED"/>
    <property type="match status" value="1"/>
</dbReference>
<dbReference type="SUPFAM" id="SSF56784">
    <property type="entry name" value="HAD-like"/>
    <property type="match status" value="1"/>
</dbReference>
<dbReference type="NCBIfam" id="TIGR01488">
    <property type="entry name" value="HAD-SF-IB"/>
    <property type="match status" value="1"/>
</dbReference>
<keyword evidence="3" id="KW-0460">Magnesium</keyword>
<proteinExistence type="predicted"/>
<dbReference type="EMBL" id="JWZX01002947">
    <property type="protein sequence ID" value="KOO25651.1"/>
    <property type="molecule type" value="Genomic_DNA"/>
</dbReference>
<feature type="signal peptide" evidence="5">
    <location>
        <begin position="1"/>
        <end position="16"/>
    </location>
</feature>
<keyword evidence="6" id="KW-0012">Acyltransferase</keyword>
<organism evidence="6 7">
    <name type="scientific">Chrysochromulina tobinii</name>
    <dbReference type="NCBI Taxonomy" id="1460289"/>
    <lineage>
        <taxon>Eukaryota</taxon>
        <taxon>Haptista</taxon>
        <taxon>Haptophyta</taxon>
        <taxon>Prymnesiophyceae</taxon>
        <taxon>Prymnesiales</taxon>
        <taxon>Chrysochromulinaceae</taxon>
        <taxon>Chrysochromulina</taxon>
    </lineage>
</organism>
<evidence type="ECO:0000256" key="1">
    <source>
        <dbReference type="ARBA" id="ARBA00022723"/>
    </source>
</evidence>
<dbReference type="Proteomes" id="UP000037460">
    <property type="component" value="Unassembled WGS sequence"/>
</dbReference>
<dbReference type="PANTHER" id="PTHR43344">
    <property type="entry name" value="PHOSPHOSERINE PHOSPHATASE"/>
    <property type="match status" value="1"/>
</dbReference>
<sequence length="259" mass="28098">MIFMTLLGITSGFAPASVRRATCRPARRVAFAPVAAAAEDPATVVITDMDETLITRKSTTYVIKFLVMYRAVFRLLMLPLLIATLIPLSKVKRALAVKIMYYFAFRGVRVDKAKQIAADLGERYARDLQDPAASAVLGADQAVIITASPSFMARPWLEKYLGVPASNVYGADLTERNGRFTGMLSGEIPIGQTKVQLLKASVAARAKTTVGYGDHPTDVPFLEACDRGVLVHELSAAQAGSCEYQPARPFDLTKLAALR</sequence>
<keyword evidence="4" id="KW-0472">Membrane</keyword>
<dbReference type="InterPro" id="IPR050582">
    <property type="entry name" value="HAD-like_SerB"/>
</dbReference>
<evidence type="ECO:0000313" key="7">
    <source>
        <dbReference type="Proteomes" id="UP000037460"/>
    </source>
</evidence>
<keyword evidence="5" id="KW-0732">Signal</keyword>
<evidence type="ECO:0000256" key="3">
    <source>
        <dbReference type="ARBA" id="ARBA00022842"/>
    </source>
</evidence>
<dbReference type="Pfam" id="PF12710">
    <property type="entry name" value="HAD"/>
    <property type="match status" value="1"/>
</dbReference>
<keyword evidence="7" id="KW-1185">Reference proteome</keyword>
<dbReference type="InterPro" id="IPR036412">
    <property type="entry name" value="HAD-like_sf"/>
</dbReference>
<feature type="chain" id="PRO_5005601829" evidence="5">
    <location>
        <begin position="17"/>
        <end position="259"/>
    </location>
</feature>
<keyword evidence="1" id="KW-0479">Metal-binding</keyword>
<evidence type="ECO:0000256" key="4">
    <source>
        <dbReference type="SAM" id="Phobius"/>
    </source>
</evidence>
<accession>A0A0M0JGC2</accession>
<protein>
    <submittedName>
        <fullName evidence="6">Er glycerol-phosphate acyltransferase</fullName>
    </submittedName>
</protein>
<dbReference type="Gene3D" id="3.40.50.1000">
    <property type="entry name" value="HAD superfamily/HAD-like"/>
    <property type="match status" value="1"/>
</dbReference>
<dbReference type="InterPro" id="IPR023214">
    <property type="entry name" value="HAD_sf"/>
</dbReference>
<gene>
    <name evidence="6" type="ORF">Ctob_004584</name>
</gene>
<evidence type="ECO:0000256" key="5">
    <source>
        <dbReference type="SAM" id="SignalP"/>
    </source>
</evidence>
<feature type="transmembrane region" description="Helical" evidence="4">
    <location>
        <begin position="67"/>
        <end position="88"/>
    </location>
</feature>
<dbReference type="AlphaFoldDB" id="A0A0M0JGC2"/>
<reference evidence="7" key="1">
    <citation type="journal article" date="2015" name="PLoS Genet.">
        <title>Genome Sequence and Transcriptome Analyses of Chrysochromulina tobin: Metabolic Tools for Enhanced Algal Fitness in the Prominent Order Prymnesiales (Haptophyceae).</title>
        <authorList>
            <person name="Hovde B.T."/>
            <person name="Deodato C.R."/>
            <person name="Hunsperger H.M."/>
            <person name="Ryken S.A."/>
            <person name="Yost W."/>
            <person name="Jha R.K."/>
            <person name="Patterson J."/>
            <person name="Monnat R.J. Jr."/>
            <person name="Barlow S.B."/>
            <person name="Starkenburg S.R."/>
            <person name="Cattolico R.A."/>
        </authorList>
    </citation>
    <scope>NUCLEOTIDE SEQUENCE</scope>
    <source>
        <strain evidence="7">CCMP291</strain>
    </source>
</reference>
<keyword evidence="4" id="KW-1133">Transmembrane helix</keyword>
<comment type="caution">
    <text evidence="6">The sequence shown here is derived from an EMBL/GenBank/DDBJ whole genome shotgun (WGS) entry which is preliminary data.</text>
</comment>
<dbReference type="GO" id="GO:0046872">
    <property type="term" value="F:metal ion binding"/>
    <property type="evidence" value="ECO:0007669"/>
    <property type="project" value="UniProtKB-KW"/>
</dbReference>
<keyword evidence="4" id="KW-0812">Transmembrane</keyword>
<keyword evidence="6" id="KW-0808">Transferase</keyword>
<dbReference type="GO" id="GO:0016787">
    <property type="term" value="F:hydrolase activity"/>
    <property type="evidence" value="ECO:0007669"/>
    <property type="project" value="UniProtKB-KW"/>
</dbReference>
<dbReference type="GO" id="GO:0016746">
    <property type="term" value="F:acyltransferase activity"/>
    <property type="evidence" value="ECO:0007669"/>
    <property type="project" value="UniProtKB-KW"/>
</dbReference>
<evidence type="ECO:0000256" key="2">
    <source>
        <dbReference type="ARBA" id="ARBA00022801"/>
    </source>
</evidence>
<dbReference type="Gene3D" id="1.20.1440.100">
    <property type="entry name" value="SG protein - dephosphorylation function"/>
    <property type="match status" value="1"/>
</dbReference>
<keyword evidence="2" id="KW-0378">Hydrolase</keyword>
<name>A0A0M0JGC2_9EUKA</name>
<evidence type="ECO:0000313" key="6">
    <source>
        <dbReference type="EMBL" id="KOO25651.1"/>
    </source>
</evidence>